<feature type="domain" description="MYM-type" evidence="1">
    <location>
        <begin position="30"/>
        <end position="73"/>
    </location>
</feature>
<dbReference type="RefSeq" id="YP_009665480.1">
    <property type="nucleotide sequence ID" value="NC_043235.1"/>
</dbReference>
<name>M1IJZ6_9PHYC</name>
<evidence type="ECO:0000259" key="1">
    <source>
        <dbReference type="Pfam" id="PF06467"/>
    </source>
</evidence>
<dbReference type="GeneID" id="40525706"/>
<dbReference type="GO" id="GO:0008270">
    <property type="term" value="F:zinc ion binding"/>
    <property type="evidence" value="ECO:0007669"/>
    <property type="project" value="InterPro"/>
</dbReference>
<dbReference type="KEGG" id="vg:40525706"/>
<gene>
    <name evidence="2" type="primary">NYs-1_669R</name>
    <name evidence="2" type="ORF">PBCVNYs1_669R</name>
</gene>
<protein>
    <submittedName>
        <fullName evidence="2">MYM-type zinc finger with FCS sequence motif</fullName>
    </submittedName>
</protein>
<accession>M1IJZ6</accession>
<reference evidence="2" key="1">
    <citation type="submission" date="2012-10" db="EMBL/GenBank/DDBJ databases">
        <title>Towards defining the chloroviruses: a genomic journey through a genus of large DNA viruses.</title>
        <authorList>
            <person name="Jeanniard A."/>
            <person name="Dunigan D.D."/>
            <person name="Gurnon J.R."/>
            <person name="Agarkova I."/>
            <person name="Kang M."/>
            <person name="Vitek J."/>
            <person name="Duncan G."/>
            <person name="McClung O.W."/>
            <person name="Larsen M."/>
            <person name="Claverie J.-M."/>
            <person name="Van Etten J.L."/>
            <person name="Blanc G."/>
        </authorList>
    </citation>
    <scope>NUCLEOTIDE SEQUENCE</scope>
</reference>
<organism evidence="2">
    <name type="scientific">Paramecium bursaria Chlorella virus NYs1</name>
    <dbReference type="NCBI Taxonomy" id="83442"/>
    <lineage>
        <taxon>Viruses</taxon>
        <taxon>Varidnaviria</taxon>
        <taxon>Bamfordvirae</taxon>
        <taxon>Nucleocytoviricota</taxon>
        <taxon>Megaviricetes</taxon>
        <taxon>Algavirales</taxon>
        <taxon>Phycodnaviridae</taxon>
        <taxon>Chlorovirus</taxon>
        <taxon>Chlorovirus newyorkense</taxon>
    </lineage>
</organism>
<proteinExistence type="predicted"/>
<dbReference type="Pfam" id="PF06467">
    <property type="entry name" value="zf-FCS"/>
    <property type="match status" value="1"/>
</dbReference>
<dbReference type="InterPro" id="IPR010507">
    <property type="entry name" value="Znf_MYM"/>
</dbReference>
<sequence>MQDIISTWNNILPIFDIMFIEITKPEIFVEKLCWHCYHKIPGITLQYPFSYDEKRDMFKVGGQFCSWECIKGFSRDKMSSAVSGIHQMNIRYYRKKITGLTTPVIAAPPFMTLKAFGGHLSIEEFRNPDDRNVEYNINYAKLIKVIPFQTLEYKFEEKHKQKIENKVLDINVDASTTQSDCLKLRRPKPLTKGKATLERVLGLNNFGNFIRTKPST</sequence>
<dbReference type="EMBL" id="JX997183">
    <property type="protein sequence ID" value="AGE58835.1"/>
    <property type="molecule type" value="Genomic_DNA"/>
</dbReference>
<evidence type="ECO:0000313" key="2">
    <source>
        <dbReference type="EMBL" id="AGE58835.1"/>
    </source>
</evidence>